<organism evidence="7 8">
    <name type="scientific">Periweissella cryptocerci</name>
    <dbReference type="NCBI Taxonomy" id="2506420"/>
    <lineage>
        <taxon>Bacteria</taxon>
        <taxon>Bacillati</taxon>
        <taxon>Bacillota</taxon>
        <taxon>Bacilli</taxon>
        <taxon>Lactobacillales</taxon>
        <taxon>Lactobacillaceae</taxon>
        <taxon>Periweissella</taxon>
    </lineage>
</organism>
<dbReference type="Gene3D" id="1.20.1540.10">
    <property type="entry name" value="Rhomboid-like"/>
    <property type="match status" value="1"/>
</dbReference>
<keyword evidence="2 5" id="KW-0812">Transmembrane</keyword>
<dbReference type="EMBL" id="CP037940">
    <property type="protein sequence ID" value="QBO35854.1"/>
    <property type="molecule type" value="Genomic_DNA"/>
</dbReference>
<name>A0A4P6YSZ5_9LACO</name>
<dbReference type="AlphaFoldDB" id="A0A4P6YSZ5"/>
<keyword evidence="8" id="KW-1185">Reference proteome</keyword>
<evidence type="ECO:0000256" key="5">
    <source>
        <dbReference type="SAM" id="Phobius"/>
    </source>
</evidence>
<sequence length="240" mass="27340">MNPFKRYWSTFRTKQTLRRQSDTPRIPWVTVILSIVLILIYYWQTKDPQITTMWSTGEILTLLQHQYYQLITANWIHQSWSHVLGNVFGLLLIGWRFERLIGHWRFLIIYLVAGLTSTIFSLSFHQGVLGASGSIVGIMVAALVLYLRFFRNSLVKAFTTWWQVVVILIEILAVGIGLFNIGYTNTNDLAHTGGIIGAVLTLWLLNPPLQVGKYRTVTRISAAVLLMALFGVSIAVLLNF</sequence>
<feature type="transmembrane region" description="Helical" evidence="5">
    <location>
        <begin position="161"/>
        <end position="183"/>
    </location>
</feature>
<evidence type="ECO:0000256" key="4">
    <source>
        <dbReference type="ARBA" id="ARBA00023136"/>
    </source>
</evidence>
<dbReference type="KEGG" id="wei:EQG49_04920"/>
<dbReference type="GO" id="GO:0004252">
    <property type="term" value="F:serine-type endopeptidase activity"/>
    <property type="evidence" value="ECO:0007669"/>
    <property type="project" value="InterPro"/>
</dbReference>
<proteinExistence type="predicted"/>
<dbReference type="RefSeq" id="WP_133362933.1">
    <property type="nucleotide sequence ID" value="NZ_CP037940.1"/>
</dbReference>
<evidence type="ECO:0000313" key="8">
    <source>
        <dbReference type="Proteomes" id="UP000292886"/>
    </source>
</evidence>
<feature type="transmembrane region" description="Helical" evidence="5">
    <location>
        <begin position="26"/>
        <end position="44"/>
    </location>
</feature>
<dbReference type="PANTHER" id="PTHR43731">
    <property type="entry name" value="RHOMBOID PROTEASE"/>
    <property type="match status" value="1"/>
</dbReference>
<keyword evidence="3 5" id="KW-1133">Transmembrane helix</keyword>
<dbReference type="InterPro" id="IPR050925">
    <property type="entry name" value="Rhomboid_protease_S54"/>
</dbReference>
<dbReference type="GO" id="GO:0016020">
    <property type="term" value="C:membrane"/>
    <property type="evidence" value="ECO:0007669"/>
    <property type="project" value="UniProtKB-SubCell"/>
</dbReference>
<feature type="transmembrane region" description="Helical" evidence="5">
    <location>
        <begin position="128"/>
        <end position="149"/>
    </location>
</feature>
<keyword evidence="7" id="KW-0378">Hydrolase</keyword>
<evidence type="ECO:0000256" key="2">
    <source>
        <dbReference type="ARBA" id="ARBA00022692"/>
    </source>
</evidence>
<dbReference type="InterPro" id="IPR035952">
    <property type="entry name" value="Rhomboid-like_sf"/>
</dbReference>
<feature type="domain" description="Peptidase S54 rhomboid" evidence="6">
    <location>
        <begin position="65"/>
        <end position="205"/>
    </location>
</feature>
<evidence type="ECO:0000256" key="1">
    <source>
        <dbReference type="ARBA" id="ARBA00004141"/>
    </source>
</evidence>
<dbReference type="PANTHER" id="PTHR43731:SF26">
    <property type="entry name" value="RHOMBOID-LIKE PROTEIN 10, CHLOROPLASTIC"/>
    <property type="match status" value="1"/>
</dbReference>
<evidence type="ECO:0000259" key="6">
    <source>
        <dbReference type="Pfam" id="PF01694"/>
    </source>
</evidence>
<dbReference type="SUPFAM" id="SSF144091">
    <property type="entry name" value="Rhomboid-like"/>
    <property type="match status" value="1"/>
</dbReference>
<feature type="transmembrane region" description="Helical" evidence="5">
    <location>
        <begin position="104"/>
        <end position="122"/>
    </location>
</feature>
<keyword evidence="4 5" id="KW-0472">Membrane</keyword>
<evidence type="ECO:0000313" key="7">
    <source>
        <dbReference type="EMBL" id="QBO35854.1"/>
    </source>
</evidence>
<feature type="transmembrane region" description="Helical" evidence="5">
    <location>
        <begin position="217"/>
        <end position="238"/>
    </location>
</feature>
<accession>A0A4P6YSZ5</accession>
<dbReference type="GO" id="GO:0006508">
    <property type="term" value="P:proteolysis"/>
    <property type="evidence" value="ECO:0007669"/>
    <property type="project" value="UniProtKB-KW"/>
</dbReference>
<gene>
    <name evidence="7" type="ORF">EQG49_04920</name>
</gene>
<dbReference type="Proteomes" id="UP000292886">
    <property type="component" value="Chromosome"/>
</dbReference>
<keyword evidence="7" id="KW-0645">Protease</keyword>
<dbReference type="OrthoDB" id="1120942at2"/>
<protein>
    <submittedName>
        <fullName evidence="7">Rhomboid family intramembrane serine protease</fullName>
    </submittedName>
</protein>
<feature type="transmembrane region" description="Helical" evidence="5">
    <location>
        <begin position="189"/>
        <end position="205"/>
    </location>
</feature>
<dbReference type="InterPro" id="IPR022764">
    <property type="entry name" value="Peptidase_S54_rhomboid_dom"/>
</dbReference>
<reference evidence="8" key="1">
    <citation type="submission" date="2019-03" db="EMBL/GenBank/DDBJ databases">
        <title>Weissella sp. 26KH-42 Genome sequencing.</title>
        <authorList>
            <person name="Heo J."/>
            <person name="Kim S.-J."/>
            <person name="Kim J.-S."/>
            <person name="Hong S.-B."/>
            <person name="Kwon S.-W."/>
        </authorList>
    </citation>
    <scope>NUCLEOTIDE SEQUENCE [LARGE SCALE GENOMIC DNA]</scope>
    <source>
        <strain evidence="8">26KH-42</strain>
    </source>
</reference>
<dbReference type="Pfam" id="PF01694">
    <property type="entry name" value="Rhomboid"/>
    <property type="match status" value="1"/>
</dbReference>
<evidence type="ECO:0000256" key="3">
    <source>
        <dbReference type="ARBA" id="ARBA00022989"/>
    </source>
</evidence>
<comment type="subcellular location">
    <subcellularLocation>
        <location evidence="1">Membrane</location>
        <topology evidence="1">Multi-pass membrane protein</topology>
    </subcellularLocation>
</comment>